<dbReference type="AlphaFoldDB" id="A0A6B3LD57"/>
<dbReference type="RefSeq" id="WP_164364787.1">
    <property type="nucleotide sequence ID" value="NZ_CP066776.1"/>
</dbReference>
<evidence type="ECO:0000313" key="3">
    <source>
        <dbReference type="EMBL" id="QQL45101.1"/>
    </source>
</evidence>
<dbReference type="Pfam" id="PF00092">
    <property type="entry name" value="VWA"/>
    <property type="match status" value="1"/>
</dbReference>
<dbReference type="InterPro" id="IPR036465">
    <property type="entry name" value="vWFA_dom_sf"/>
</dbReference>
<organism evidence="3 4">
    <name type="scientific">Sulfuriroseicoccus oceanibius</name>
    <dbReference type="NCBI Taxonomy" id="2707525"/>
    <lineage>
        <taxon>Bacteria</taxon>
        <taxon>Pseudomonadati</taxon>
        <taxon>Verrucomicrobiota</taxon>
        <taxon>Verrucomicrobiia</taxon>
        <taxon>Verrucomicrobiales</taxon>
        <taxon>Verrucomicrobiaceae</taxon>
        <taxon>Sulfuriroseicoccus</taxon>
    </lineage>
</organism>
<keyword evidence="2" id="KW-0812">Transmembrane</keyword>
<protein>
    <submittedName>
        <fullName evidence="3">VWA domain-containing protein</fullName>
    </submittedName>
</protein>
<dbReference type="Gene3D" id="3.40.50.410">
    <property type="entry name" value="von Willebrand factor, type A domain"/>
    <property type="match status" value="1"/>
</dbReference>
<dbReference type="InterPro" id="IPR029062">
    <property type="entry name" value="Class_I_gatase-like"/>
</dbReference>
<evidence type="ECO:0000256" key="2">
    <source>
        <dbReference type="SAM" id="Phobius"/>
    </source>
</evidence>
<evidence type="ECO:0000256" key="1">
    <source>
        <dbReference type="SAM" id="MobiDB-lite"/>
    </source>
</evidence>
<dbReference type="InterPro" id="IPR002035">
    <property type="entry name" value="VWF_A"/>
</dbReference>
<dbReference type="SMART" id="SM00327">
    <property type="entry name" value="VWA"/>
    <property type="match status" value="2"/>
</dbReference>
<feature type="compositionally biased region" description="Basic and acidic residues" evidence="1">
    <location>
        <begin position="896"/>
        <end position="906"/>
    </location>
</feature>
<dbReference type="Proteomes" id="UP000475117">
    <property type="component" value="Chromosome"/>
</dbReference>
<sequence length="906" mass="97486">MSLMSPEWLLLVPVFLLLGWWRRELGLFRPLRLACWVLLVLAMTRPMTQLGRSPMDLWLLADLSSSTGGVIEAELPELEGLIEDEKKMGGDRLRVVHYAAEAVEIDPVAGDARLDESDRHLTRTSLAVQSAAARAQGDDEGRPARVLVVTDGYSTEPLAGLVPSLQRANIPVDYRIVPPPSAVDVRVERLATPSRVQPGEPFLVEAELAGNMNGPLKLQLLRDGVEVAVRDVRLRNGSAKLQFTDRLRAGRAYLYEAKVVPQEAGDAYAGNNEAQSFVEVDAGGRILMLTKYQPDPAAAALRKLGLEVEEVADGSNLTARHLTGVSVVVINNVPAWEVSGAFLSALPFFVESQGGGLMMAGGRQSFAAGGYAASPIDELLPVSMELRSEHRKLAVALCIVMDRSGSMSAAVAGGTKMDLANSGAANALNHLGGTDAMAVFAVDSSPHTMVKLQPAVQNRDAITKAIRRIRSTGGGIFVYSGLKAGWNEIKRAPHAQKHVILFSDAADSEEPGDYKELLAEMRAEGATVSVIALGNKGDADAAFLEDIAQRGDGRIFFVEDAGALPDVFSQETVAVARAAFVRDPVPTRATGSLREIASGTPDWLDQVDGYNLSYLRPWARQALVSVDEFQAPLVAFGPRGTGRCAAVSMPLGAEYAGATLGWEGYEDFVQTLGRWLVGSDVPRGVALRSRIDGSVMTVDLLYDDALWSERFAKDPPKLSLAMGAESPQTRQVVWERIEPGRYRARVDLVQGEMVRGGISLGDQALAFGPLVASSGAEWRFSPVMLDELRQVAAATGGEERLDLAGVWERPFVKPPRPLMPVLLALVLVLVLADALMTRIGANRVSFGGGRRKKAAAKRAQQANQPTISEVAKMDESTSIPAGVGSRERSGVGSQRSRFERAKKGRR</sequence>
<gene>
    <name evidence="3" type="ORF">G3M56_000495</name>
</gene>
<dbReference type="PANTHER" id="PTHR37947">
    <property type="entry name" value="BLL2462 PROTEIN"/>
    <property type="match status" value="1"/>
</dbReference>
<reference evidence="3 4" key="1">
    <citation type="submission" date="2020-12" db="EMBL/GenBank/DDBJ databases">
        <title>Sulforoseuscoccus oceanibium gen. nov., sp. nov., a representative of the phylum Verrucomicrobia with special cytoplasmic membrane, and proposal of Sulforoseuscoccusaceae fam. nov.</title>
        <authorList>
            <person name="Xi F."/>
        </authorList>
    </citation>
    <scope>NUCLEOTIDE SEQUENCE [LARGE SCALE GENOMIC DNA]</scope>
    <source>
        <strain evidence="3 4">T37</strain>
    </source>
</reference>
<feature type="region of interest" description="Disordered" evidence="1">
    <location>
        <begin position="858"/>
        <end position="906"/>
    </location>
</feature>
<dbReference type="SUPFAM" id="SSF52317">
    <property type="entry name" value="Class I glutamine amidotransferase-like"/>
    <property type="match status" value="1"/>
</dbReference>
<feature type="transmembrane region" description="Helical" evidence="2">
    <location>
        <begin position="818"/>
        <end position="836"/>
    </location>
</feature>
<dbReference type="EMBL" id="CP066776">
    <property type="protein sequence ID" value="QQL45101.1"/>
    <property type="molecule type" value="Genomic_DNA"/>
</dbReference>
<dbReference type="PROSITE" id="PS50234">
    <property type="entry name" value="VWFA"/>
    <property type="match status" value="1"/>
</dbReference>
<accession>A0A6B3LD57</accession>
<name>A0A6B3LD57_9BACT</name>
<keyword evidence="2" id="KW-1133">Transmembrane helix</keyword>
<dbReference type="PANTHER" id="PTHR37947:SF2">
    <property type="entry name" value="VON WILLEBRAND FACTOR TYPE A"/>
    <property type="match status" value="1"/>
</dbReference>
<keyword evidence="4" id="KW-1185">Reference proteome</keyword>
<proteinExistence type="predicted"/>
<dbReference type="KEGG" id="soa:G3M56_000495"/>
<dbReference type="SUPFAM" id="SSF53300">
    <property type="entry name" value="vWA-like"/>
    <property type="match status" value="2"/>
</dbReference>
<evidence type="ECO:0000313" key="4">
    <source>
        <dbReference type="Proteomes" id="UP000475117"/>
    </source>
</evidence>
<keyword evidence="2" id="KW-0472">Membrane</keyword>